<evidence type="ECO:0000313" key="5">
    <source>
        <dbReference type="EMBL" id="BBP88894.1"/>
    </source>
</evidence>
<gene>
    <name evidence="5" type="ORF">BsIDN1_25120</name>
</gene>
<name>A0A5S9M9Q3_BACIA</name>
<keyword evidence="3" id="KW-0804">Transcription</keyword>
<dbReference type="GO" id="GO:0043565">
    <property type="term" value="F:sequence-specific DNA binding"/>
    <property type="evidence" value="ECO:0007669"/>
    <property type="project" value="InterPro"/>
</dbReference>
<proteinExistence type="predicted"/>
<accession>A0A5S9M9Q3</accession>
<evidence type="ECO:0000256" key="3">
    <source>
        <dbReference type="ARBA" id="ARBA00023163"/>
    </source>
</evidence>
<dbReference type="SMART" id="SM00342">
    <property type="entry name" value="HTH_ARAC"/>
    <property type="match status" value="1"/>
</dbReference>
<dbReference type="PANTHER" id="PTHR43280">
    <property type="entry name" value="ARAC-FAMILY TRANSCRIPTIONAL REGULATOR"/>
    <property type="match status" value="1"/>
</dbReference>
<keyword evidence="1" id="KW-0805">Transcription regulation</keyword>
<dbReference type="Gene3D" id="1.10.10.60">
    <property type="entry name" value="Homeodomain-like"/>
    <property type="match status" value="2"/>
</dbReference>
<dbReference type="PROSITE" id="PS01124">
    <property type="entry name" value="HTH_ARAC_FAMILY_2"/>
    <property type="match status" value="1"/>
</dbReference>
<organism evidence="5 6">
    <name type="scientific">Bacillus safensis</name>
    <dbReference type="NCBI Taxonomy" id="561879"/>
    <lineage>
        <taxon>Bacteria</taxon>
        <taxon>Bacillati</taxon>
        <taxon>Bacillota</taxon>
        <taxon>Bacilli</taxon>
        <taxon>Bacillales</taxon>
        <taxon>Bacillaceae</taxon>
        <taxon>Bacillus</taxon>
    </lineage>
</organism>
<dbReference type="EMBL" id="AP021906">
    <property type="protein sequence ID" value="BBP88894.1"/>
    <property type="molecule type" value="Genomic_DNA"/>
</dbReference>
<dbReference type="Pfam" id="PF12833">
    <property type="entry name" value="HTH_18"/>
    <property type="match status" value="1"/>
</dbReference>
<dbReference type="PANTHER" id="PTHR43280:SF28">
    <property type="entry name" value="HTH-TYPE TRANSCRIPTIONAL ACTIVATOR RHAS"/>
    <property type="match status" value="1"/>
</dbReference>
<keyword evidence="2" id="KW-0238">DNA-binding</keyword>
<dbReference type="InterPro" id="IPR018060">
    <property type="entry name" value="HTH_AraC"/>
</dbReference>
<evidence type="ECO:0000256" key="1">
    <source>
        <dbReference type="ARBA" id="ARBA00023015"/>
    </source>
</evidence>
<dbReference type="GO" id="GO:0003700">
    <property type="term" value="F:DNA-binding transcription factor activity"/>
    <property type="evidence" value="ECO:0007669"/>
    <property type="project" value="InterPro"/>
</dbReference>
<dbReference type="Proteomes" id="UP000464658">
    <property type="component" value="Chromosome"/>
</dbReference>
<evidence type="ECO:0000313" key="6">
    <source>
        <dbReference type="Proteomes" id="UP000464658"/>
    </source>
</evidence>
<evidence type="ECO:0000259" key="4">
    <source>
        <dbReference type="PROSITE" id="PS01124"/>
    </source>
</evidence>
<feature type="domain" description="HTH araC/xylS-type" evidence="4">
    <location>
        <begin position="1"/>
        <end position="83"/>
    </location>
</feature>
<reference evidence="5 6" key="1">
    <citation type="submission" date="2019-12" db="EMBL/GenBank/DDBJ databases">
        <title>Full genome sequence of a Bacillus safensis strain isolated from commercially available natto in Indonesia.</title>
        <authorList>
            <person name="Yoshida M."/>
            <person name="Uomi M."/>
            <person name="Waturangi D."/>
            <person name="Ekaputri J.J."/>
            <person name="Setiamarga D.H.E."/>
        </authorList>
    </citation>
    <scope>NUCLEOTIDE SEQUENCE [LARGE SCALE GENOMIC DNA]</scope>
    <source>
        <strain evidence="5 6">IDN1</strain>
    </source>
</reference>
<evidence type="ECO:0000256" key="2">
    <source>
        <dbReference type="ARBA" id="ARBA00023125"/>
    </source>
</evidence>
<dbReference type="AlphaFoldDB" id="A0A5S9M9Q3"/>
<dbReference type="InterPro" id="IPR009057">
    <property type="entry name" value="Homeodomain-like_sf"/>
</dbReference>
<protein>
    <recommendedName>
        <fullName evidence="4">HTH araC/xylS-type domain-containing protein</fullName>
    </recommendedName>
</protein>
<sequence>MLNWIHQHYHEKILLQDIARAGQLSRSECCRSFKDILKKSPMHYVNEYRIQQSLILLQEPDLNITEIAYQVGFNSTKLFYQFV</sequence>
<dbReference type="SUPFAM" id="SSF46689">
    <property type="entry name" value="Homeodomain-like"/>
    <property type="match status" value="2"/>
</dbReference>